<reference evidence="12 13" key="1">
    <citation type="submission" date="2019-09" db="EMBL/GenBank/DDBJ databases">
        <title>Distinct polysaccharide growth profiles of human intestinal Prevotella copri isolates.</title>
        <authorList>
            <person name="Fehlner-Peach H."/>
            <person name="Magnabosco C."/>
            <person name="Raghavan V."/>
            <person name="Scher J.U."/>
            <person name="Tett A."/>
            <person name="Cox L.M."/>
            <person name="Gottsegen C."/>
            <person name="Watters A."/>
            <person name="Wiltshire- Gordon J.D."/>
            <person name="Segata N."/>
            <person name="Bonneau R."/>
            <person name="Littman D.R."/>
        </authorList>
    </citation>
    <scope>NUCLEOTIDE SEQUENCE [LARGE SCALE GENOMIC DNA]</scope>
    <source>
        <strain evidence="13">iA622</strain>
    </source>
</reference>
<comment type="pathway">
    <text evidence="2 9">Amino-acid biosynthesis; L-arginine biosynthesis [regulation].</text>
</comment>
<dbReference type="PRINTS" id="PR01467">
    <property type="entry name" value="ARGREPRESSOR"/>
</dbReference>
<evidence type="ECO:0000256" key="6">
    <source>
        <dbReference type="ARBA" id="ARBA00023015"/>
    </source>
</evidence>
<name>A0A6G1TXY4_9BACT</name>
<dbReference type="RefSeq" id="WP_153121964.1">
    <property type="nucleotide sequence ID" value="NZ_JAHOEO010000008.1"/>
</dbReference>
<dbReference type="InterPro" id="IPR036390">
    <property type="entry name" value="WH_DNA-bd_sf"/>
</dbReference>
<dbReference type="Proteomes" id="UP000480425">
    <property type="component" value="Unassembled WGS sequence"/>
</dbReference>
<evidence type="ECO:0000256" key="3">
    <source>
        <dbReference type="ARBA" id="ARBA00008316"/>
    </source>
</evidence>
<dbReference type="GO" id="GO:0003700">
    <property type="term" value="F:DNA-binding transcription factor activity"/>
    <property type="evidence" value="ECO:0007669"/>
    <property type="project" value="UniProtKB-UniRule"/>
</dbReference>
<accession>A0A6G1TXY4</accession>
<evidence type="ECO:0000256" key="5">
    <source>
        <dbReference type="ARBA" id="ARBA00022490"/>
    </source>
</evidence>
<dbReference type="GO" id="GO:1900079">
    <property type="term" value="P:regulation of arginine biosynthetic process"/>
    <property type="evidence" value="ECO:0007669"/>
    <property type="project" value="UniProtKB-UniRule"/>
</dbReference>
<dbReference type="OrthoDB" id="9807089at2"/>
<evidence type="ECO:0000259" key="10">
    <source>
        <dbReference type="Pfam" id="PF01316"/>
    </source>
</evidence>
<evidence type="ECO:0000313" key="13">
    <source>
        <dbReference type="Proteomes" id="UP000480425"/>
    </source>
</evidence>
<comment type="similarity">
    <text evidence="3 9">Belongs to the ArgR family.</text>
</comment>
<dbReference type="Gene3D" id="1.10.10.10">
    <property type="entry name" value="Winged helix-like DNA-binding domain superfamily/Winged helix DNA-binding domain"/>
    <property type="match status" value="1"/>
</dbReference>
<dbReference type="UniPathway" id="UPA00068"/>
<dbReference type="InterPro" id="IPR036251">
    <property type="entry name" value="Arg_repress_C_sf"/>
</dbReference>
<dbReference type="HAMAP" id="MF_00173">
    <property type="entry name" value="Arg_repressor"/>
    <property type="match status" value="1"/>
</dbReference>
<gene>
    <name evidence="9 12" type="primary">argR</name>
    <name evidence="12" type="ORF">F7D73_01445</name>
</gene>
<dbReference type="GO" id="GO:0005737">
    <property type="term" value="C:cytoplasm"/>
    <property type="evidence" value="ECO:0007669"/>
    <property type="project" value="UniProtKB-SubCell"/>
</dbReference>
<dbReference type="Pfam" id="PF02863">
    <property type="entry name" value="Arg_repressor_C"/>
    <property type="match status" value="1"/>
</dbReference>
<dbReference type="GO" id="GO:0003677">
    <property type="term" value="F:DNA binding"/>
    <property type="evidence" value="ECO:0007669"/>
    <property type="project" value="UniProtKB-KW"/>
</dbReference>
<proteinExistence type="inferred from homology"/>
<feature type="domain" description="Arginine repressor DNA-binding" evidence="10">
    <location>
        <begin position="4"/>
        <end position="69"/>
    </location>
</feature>
<dbReference type="PANTHER" id="PTHR34471:SF1">
    <property type="entry name" value="ARGININE REPRESSOR"/>
    <property type="match status" value="1"/>
</dbReference>
<comment type="caution">
    <text evidence="12">The sequence shown here is derived from an EMBL/GenBank/DDBJ whole genome shotgun (WGS) entry which is preliminary data.</text>
</comment>
<evidence type="ECO:0000256" key="7">
    <source>
        <dbReference type="ARBA" id="ARBA00023125"/>
    </source>
</evidence>
<evidence type="ECO:0000256" key="4">
    <source>
        <dbReference type="ARBA" id="ARBA00021148"/>
    </source>
</evidence>
<comment type="function">
    <text evidence="9">Regulates arginine biosynthesis genes.</text>
</comment>
<dbReference type="SUPFAM" id="SSF46785">
    <property type="entry name" value="Winged helix' DNA-binding domain"/>
    <property type="match status" value="1"/>
</dbReference>
<dbReference type="SUPFAM" id="SSF55252">
    <property type="entry name" value="C-terminal domain of arginine repressor"/>
    <property type="match status" value="1"/>
</dbReference>
<dbReference type="GO" id="GO:0034618">
    <property type="term" value="F:arginine binding"/>
    <property type="evidence" value="ECO:0007669"/>
    <property type="project" value="InterPro"/>
</dbReference>
<keyword evidence="6 9" id="KW-0805">Transcription regulation</keyword>
<dbReference type="GO" id="GO:0006526">
    <property type="term" value="P:L-arginine biosynthetic process"/>
    <property type="evidence" value="ECO:0007669"/>
    <property type="project" value="UniProtKB-UniPathway"/>
</dbReference>
<evidence type="ECO:0000313" key="12">
    <source>
        <dbReference type="EMBL" id="MQN79650.1"/>
    </source>
</evidence>
<keyword evidence="9" id="KW-0028">Amino-acid biosynthesis</keyword>
<keyword evidence="9" id="KW-0678">Repressor</keyword>
<evidence type="ECO:0000259" key="11">
    <source>
        <dbReference type="Pfam" id="PF02863"/>
    </source>
</evidence>
<organism evidence="12 13">
    <name type="scientific">Segatella copri</name>
    <dbReference type="NCBI Taxonomy" id="165179"/>
    <lineage>
        <taxon>Bacteria</taxon>
        <taxon>Pseudomonadati</taxon>
        <taxon>Bacteroidota</taxon>
        <taxon>Bacteroidia</taxon>
        <taxon>Bacteroidales</taxon>
        <taxon>Prevotellaceae</taxon>
        <taxon>Segatella</taxon>
    </lineage>
</organism>
<dbReference type="AlphaFoldDB" id="A0A6G1TXY4"/>
<keyword evidence="9" id="KW-0055">Arginine biosynthesis</keyword>
<keyword evidence="8 9" id="KW-0804">Transcription</keyword>
<comment type="subcellular location">
    <subcellularLocation>
        <location evidence="1 9">Cytoplasm</location>
    </subcellularLocation>
</comment>
<dbReference type="InterPro" id="IPR020899">
    <property type="entry name" value="Arg_repress_C"/>
</dbReference>
<feature type="domain" description="Arginine repressor C-terminal" evidence="11">
    <location>
        <begin position="88"/>
        <end position="151"/>
    </location>
</feature>
<dbReference type="InterPro" id="IPR020900">
    <property type="entry name" value="Arg_repress_DNA-bd"/>
</dbReference>
<evidence type="ECO:0000256" key="1">
    <source>
        <dbReference type="ARBA" id="ARBA00004496"/>
    </source>
</evidence>
<sequence length="162" mass="17812">MKVKNSRLETLKMLISSQELSSQEQLLQALHKEGFQITQATLSRDLKLLKVAKAASSSGKYAYVLPNDTLYKRVSHPSSVAKMMVSTGFQSVHFSGNMVVIKTRPGYASSIAYNIDNSDIPQILGTIAGDDTIFLVKKKGTTEEEVINALAEVIPDIHKDNK</sequence>
<keyword evidence="7 9" id="KW-0238">DNA-binding</keyword>
<dbReference type="Gene3D" id="3.30.1360.40">
    <property type="match status" value="1"/>
</dbReference>
<dbReference type="Pfam" id="PF01316">
    <property type="entry name" value="Arg_repressor"/>
    <property type="match status" value="1"/>
</dbReference>
<dbReference type="InterPro" id="IPR001669">
    <property type="entry name" value="Arg_repress"/>
</dbReference>
<dbReference type="EMBL" id="VZCB01000013">
    <property type="protein sequence ID" value="MQN79650.1"/>
    <property type="molecule type" value="Genomic_DNA"/>
</dbReference>
<evidence type="ECO:0000256" key="2">
    <source>
        <dbReference type="ARBA" id="ARBA00005040"/>
    </source>
</evidence>
<dbReference type="GO" id="GO:0051259">
    <property type="term" value="P:protein complex oligomerization"/>
    <property type="evidence" value="ECO:0007669"/>
    <property type="project" value="InterPro"/>
</dbReference>
<evidence type="ECO:0000256" key="9">
    <source>
        <dbReference type="HAMAP-Rule" id="MF_00173"/>
    </source>
</evidence>
<evidence type="ECO:0000256" key="8">
    <source>
        <dbReference type="ARBA" id="ARBA00023163"/>
    </source>
</evidence>
<dbReference type="InterPro" id="IPR036388">
    <property type="entry name" value="WH-like_DNA-bd_sf"/>
</dbReference>
<dbReference type="NCBIfam" id="TIGR01529">
    <property type="entry name" value="argR_whole"/>
    <property type="match status" value="1"/>
</dbReference>
<keyword evidence="5 9" id="KW-0963">Cytoplasm</keyword>
<protein>
    <recommendedName>
        <fullName evidence="4 9">Arginine repressor</fullName>
    </recommendedName>
</protein>
<dbReference type="PANTHER" id="PTHR34471">
    <property type="entry name" value="ARGININE REPRESSOR"/>
    <property type="match status" value="1"/>
</dbReference>